<evidence type="ECO:0000256" key="1">
    <source>
        <dbReference type="ARBA" id="ARBA00007896"/>
    </source>
</evidence>
<dbReference type="InterPro" id="IPR009906">
    <property type="entry name" value="D-Glu_cyclase"/>
</dbReference>
<evidence type="ECO:0000313" key="3">
    <source>
        <dbReference type="EMBL" id="CUR56138.1"/>
    </source>
</evidence>
<dbReference type="FunFam" id="3.30.2040.10:FF:000001">
    <property type="entry name" value="D-glutamate cyclase, mitochondrial"/>
    <property type="match status" value="1"/>
</dbReference>
<dbReference type="Gene3D" id="3.40.1640.10">
    <property type="entry name" value="PSTPO5379-like"/>
    <property type="match status" value="1"/>
</dbReference>
<dbReference type="PANTHER" id="PTHR32022:SF10">
    <property type="entry name" value="D-GLUTAMATE CYCLASE, MITOCHONDRIAL"/>
    <property type="match status" value="1"/>
</dbReference>
<evidence type="ECO:0008006" key="4">
    <source>
        <dbReference type="Google" id="ProtNLM"/>
    </source>
</evidence>
<evidence type="ECO:0000256" key="2">
    <source>
        <dbReference type="ARBA" id="ARBA00023239"/>
    </source>
</evidence>
<reference evidence="3" key="1">
    <citation type="submission" date="2015-08" db="EMBL/GenBank/DDBJ databases">
        <authorList>
            <person name="Babu N.S."/>
            <person name="Beckwith C.J."/>
            <person name="Beseler K.G."/>
            <person name="Brison A."/>
            <person name="Carone J.V."/>
            <person name="Caskin T.P."/>
            <person name="Diamond M."/>
            <person name="Durham M.E."/>
            <person name="Foxe J.M."/>
            <person name="Go M."/>
            <person name="Henderson B.A."/>
            <person name="Jones I.B."/>
            <person name="McGettigan J.A."/>
            <person name="Micheletti S.J."/>
            <person name="Nasrallah M.E."/>
            <person name="Ortiz D."/>
            <person name="Piller C.R."/>
            <person name="Privatt S.R."/>
            <person name="Schneider S.L."/>
            <person name="Sharp S."/>
            <person name="Smith T.C."/>
            <person name="Stanton J.D."/>
            <person name="Ullery H.E."/>
            <person name="Wilson R.J."/>
            <person name="Serrano M.G."/>
            <person name="Buck G."/>
            <person name="Lee V."/>
            <person name="Wang Y."/>
            <person name="Carvalho R."/>
            <person name="Voegtly L."/>
            <person name="Shi R."/>
            <person name="Duckworth R."/>
            <person name="Johnson A."/>
            <person name="Loviza R."/>
            <person name="Walstead R."/>
            <person name="Shah Z."/>
            <person name="Kiflezghi M."/>
            <person name="Wade K."/>
            <person name="Ball S.L."/>
            <person name="Bradley K.W."/>
            <person name="Asai D.J."/>
            <person name="Bowman C.A."/>
            <person name="Russell D.A."/>
            <person name="Pope W.H."/>
            <person name="Jacobs-Sera D."/>
            <person name="Hendrix R.W."/>
            <person name="Hatfull G.F."/>
        </authorList>
    </citation>
    <scope>NUCLEOTIDE SEQUENCE</scope>
</reference>
<dbReference type="InterPro" id="IPR016938">
    <property type="entry name" value="UPF0317"/>
</dbReference>
<dbReference type="NCBIfam" id="NF003969">
    <property type="entry name" value="PRK05463.1"/>
    <property type="match status" value="1"/>
</dbReference>
<dbReference type="Pfam" id="PF07286">
    <property type="entry name" value="D-Glu_cyclase"/>
    <property type="match status" value="1"/>
</dbReference>
<dbReference type="AlphaFoldDB" id="A0A2P2C293"/>
<name>A0A2P2C293_9ZZZZ</name>
<sequence>MTLTLDDLRHATPEAAWAANRRNDWNQTTSGICHGFVQANLVILPSAEALDFLRFCGRNPQPCPVLEVTDIGDPEPRLSAPGADLRTDLPLYNVFRDGELSETVTDITSLWTDDMVAFLLGCSFSFEHLLMDAGLPIRHLEQGVNGPVFLSDRECVPAGRFRGNLVVSMRPIPGARVAEAVTITAAHPEVHGAPVHVGAPEALGIADLAQPDWGQPVRMHEGDVPVFWACGVTPQHVATQSRPPLMITHATGHMFVTSQRIGTS</sequence>
<accession>A0A2P2C293</accession>
<dbReference type="PANTHER" id="PTHR32022">
    <property type="entry name" value="D-GLUTAMATE CYCLASE, MITOCHONDRIAL"/>
    <property type="match status" value="1"/>
</dbReference>
<dbReference type="GO" id="GO:0016829">
    <property type="term" value="F:lyase activity"/>
    <property type="evidence" value="ECO:0007669"/>
    <property type="project" value="UniProtKB-KW"/>
</dbReference>
<dbReference type="PIRSF" id="PIRSF029755">
    <property type="entry name" value="UCP029755"/>
    <property type="match status" value="1"/>
</dbReference>
<dbReference type="SUPFAM" id="SSF160920">
    <property type="entry name" value="PSTPO5379-like"/>
    <property type="match status" value="1"/>
</dbReference>
<gene>
    <name evidence="3" type="ORF">NOCA2310179</name>
</gene>
<protein>
    <recommendedName>
        <fullName evidence="4">Hydro-lyase</fullName>
    </recommendedName>
</protein>
<proteinExistence type="inferred from homology"/>
<keyword evidence="2" id="KW-0456">Lyase</keyword>
<dbReference type="EMBL" id="CZKA01000025">
    <property type="protein sequence ID" value="CUR56138.1"/>
    <property type="molecule type" value="Genomic_DNA"/>
</dbReference>
<dbReference type="Gene3D" id="3.30.2040.10">
    <property type="entry name" value="PSTPO5379-like domain"/>
    <property type="match status" value="1"/>
</dbReference>
<organism evidence="3">
    <name type="scientific">metagenome</name>
    <dbReference type="NCBI Taxonomy" id="256318"/>
    <lineage>
        <taxon>unclassified sequences</taxon>
        <taxon>metagenomes</taxon>
    </lineage>
</organism>
<comment type="similarity">
    <text evidence="1">Belongs to the D-glutamate cyclase family.</text>
</comment>
<dbReference type="InterPro" id="IPR038021">
    <property type="entry name" value="Putative_hydro-lyase"/>
</dbReference>
<dbReference type="HAMAP" id="MF_01830">
    <property type="entry name" value="Hydro_lyase"/>
    <property type="match status" value="1"/>
</dbReference>